<evidence type="ECO:0000259" key="5">
    <source>
        <dbReference type="PROSITE" id="PS51790"/>
    </source>
</evidence>
<dbReference type="AlphaFoldDB" id="A0AAD3H0W8"/>
<proteinExistence type="inferred from homology"/>
<protein>
    <submittedName>
        <fullName evidence="6">Peptide-methionine (R)-S-oxide reductase</fullName>
    </submittedName>
</protein>
<comment type="caution">
    <text evidence="6">The sequence shown here is derived from an EMBL/GenBank/DDBJ whole genome shotgun (WGS) entry which is preliminary data.</text>
</comment>
<feature type="signal peptide" evidence="4">
    <location>
        <begin position="1"/>
        <end position="22"/>
    </location>
</feature>
<feature type="domain" description="MsrB" evidence="5">
    <location>
        <begin position="105"/>
        <end position="234"/>
    </location>
</feature>
<dbReference type="PANTHER" id="PTHR10173">
    <property type="entry name" value="METHIONINE SULFOXIDE REDUCTASE"/>
    <property type="match status" value="1"/>
</dbReference>
<comment type="similarity">
    <text evidence="1">Belongs to the MsrB Met sulfoxide reductase family.</text>
</comment>
<dbReference type="InterPro" id="IPR011057">
    <property type="entry name" value="Mss4-like_sf"/>
</dbReference>
<evidence type="ECO:0000256" key="4">
    <source>
        <dbReference type="SAM" id="SignalP"/>
    </source>
</evidence>
<dbReference type="GO" id="GO:0006979">
    <property type="term" value="P:response to oxidative stress"/>
    <property type="evidence" value="ECO:0007669"/>
    <property type="project" value="InterPro"/>
</dbReference>
<organism evidence="6 7">
    <name type="scientific">Chaetoceros tenuissimus</name>
    <dbReference type="NCBI Taxonomy" id="426638"/>
    <lineage>
        <taxon>Eukaryota</taxon>
        <taxon>Sar</taxon>
        <taxon>Stramenopiles</taxon>
        <taxon>Ochrophyta</taxon>
        <taxon>Bacillariophyta</taxon>
        <taxon>Coscinodiscophyceae</taxon>
        <taxon>Chaetocerotophycidae</taxon>
        <taxon>Chaetocerotales</taxon>
        <taxon>Chaetocerotaceae</taxon>
        <taxon>Chaetoceros</taxon>
    </lineage>
</organism>
<dbReference type="GO" id="GO:0030091">
    <property type="term" value="P:protein repair"/>
    <property type="evidence" value="ECO:0007669"/>
    <property type="project" value="InterPro"/>
</dbReference>
<keyword evidence="2" id="KW-0560">Oxidoreductase</keyword>
<name>A0AAD3H0W8_9STRA</name>
<dbReference type="SUPFAM" id="SSF51316">
    <property type="entry name" value="Mss4-like"/>
    <property type="match status" value="1"/>
</dbReference>
<dbReference type="GO" id="GO:0005737">
    <property type="term" value="C:cytoplasm"/>
    <property type="evidence" value="ECO:0007669"/>
    <property type="project" value="TreeGrafter"/>
</dbReference>
<evidence type="ECO:0000313" key="6">
    <source>
        <dbReference type="EMBL" id="GFH46562.1"/>
    </source>
</evidence>
<feature type="region of interest" description="Disordered" evidence="3">
    <location>
        <begin position="235"/>
        <end position="267"/>
    </location>
</feature>
<accession>A0AAD3H0W8</accession>
<gene>
    <name evidence="6" type="ORF">CTEN210_03036</name>
</gene>
<dbReference type="GO" id="GO:0033743">
    <property type="term" value="F:peptide-methionine (R)-S-oxide reductase activity"/>
    <property type="evidence" value="ECO:0007669"/>
    <property type="project" value="InterPro"/>
</dbReference>
<dbReference type="Proteomes" id="UP001054902">
    <property type="component" value="Unassembled WGS sequence"/>
</dbReference>
<evidence type="ECO:0000256" key="3">
    <source>
        <dbReference type="SAM" id="MobiDB-lite"/>
    </source>
</evidence>
<sequence length="267" mass="28831">MVNIKSLSLLFISSSTLHSSLAFHASFQSSQQVGTSLSTTLLYATNSDKDQSKNNDRLASRKSKMGRRSILSIASSSAITLSSPNPSLAMNNKSRTEGYAVQHTEREWAYILSGKQYNILREGGTERPNSSILESEERDGEYRCAGCNTPLFASSQKFHSGTGWPSFATGLAGVEVENVNPVQANLLGAEIRCATCGGHLGDVFNDGYLFVNTPAFSSGKRFCVDGSALIFKPSDGSEEVFGDTAPPAKKQEMPDFLAPPKINARDR</sequence>
<reference evidence="6 7" key="1">
    <citation type="journal article" date="2021" name="Sci. Rep.">
        <title>The genome of the diatom Chaetoceros tenuissimus carries an ancient integrated fragment of an extant virus.</title>
        <authorList>
            <person name="Hongo Y."/>
            <person name="Kimura K."/>
            <person name="Takaki Y."/>
            <person name="Yoshida Y."/>
            <person name="Baba S."/>
            <person name="Kobayashi G."/>
            <person name="Nagasaki K."/>
            <person name="Hano T."/>
            <person name="Tomaru Y."/>
        </authorList>
    </citation>
    <scope>NUCLEOTIDE SEQUENCE [LARGE SCALE GENOMIC DNA]</scope>
    <source>
        <strain evidence="6 7">NIES-3715</strain>
    </source>
</reference>
<dbReference type="PROSITE" id="PS51790">
    <property type="entry name" value="MSRB"/>
    <property type="match status" value="1"/>
</dbReference>
<feature type="chain" id="PRO_5042022107" evidence="4">
    <location>
        <begin position="23"/>
        <end position="267"/>
    </location>
</feature>
<dbReference type="EMBL" id="BLLK01000022">
    <property type="protein sequence ID" value="GFH46562.1"/>
    <property type="molecule type" value="Genomic_DNA"/>
</dbReference>
<dbReference type="InterPro" id="IPR002579">
    <property type="entry name" value="Met_Sox_Rdtase_MsrB_dom"/>
</dbReference>
<keyword evidence="4" id="KW-0732">Signal</keyword>
<dbReference type="Pfam" id="PF01641">
    <property type="entry name" value="SelR"/>
    <property type="match status" value="1"/>
</dbReference>
<dbReference type="PANTHER" id="PTHR10173:SF57">
    <property type="entry name" value="PEPTIDE-METHIONINE (R)-S-OXIDE REDUCTASE"/>
    <property type="match status" value="1"/>
</dbReference>
<dbReference type="Gene3D" id="2.170.150.20">
    <property type="entry name" value="Peptide methionine sulfoxide reductase"/>
    <property type="match status" value="1"/>
</dbReference>
<evidence type="ECO:0000313" key="7">
    <source>
        <dbReference type="Proteomes" id="UP001054902"/>
    </source>
</evidence>
<dbReference type="InterPro" id="IPR028427">
    <property type="entry name" value="Met_Sox_Rdtase_MsrB"/>
</dbReference>
<evidence type="ECO:0000256" key="2">
    <source>
        <dbReference type="ARBA" id="ARBA00023002"/>
    </source>
</evidence>
<evidence type="ECO:0000256" key="1">
    <source>
        <dbReference type="ARBA" id="ARBA00007174"/>
    </source>
</evidence>
<keyword evidence="7" id="KW-1185">Reference proteome</keyword>